<dbReference type="SMART" id="SM00421">
    <property type="entry name" value="HTH_LUXR"/>
    <property type="match status" value="1"/>
</dbReference>
<dbReference type="Gene3D" id="1.10.10.10">
    <property type="entry name" value="Winged helix-like DNA-binding domain superfamily/Winged helix DNA-binding domain"/>
    <property type="match status" value="1"/>
</dbReference>
<dbReference type="CDD" id="cd06170">
    <property type="entry name" value="LuxR_C_like"/>
    <property type="match status" value="1"/>
</dbReference>
<gene>
    <name evidence="5" type="ORF">V1351_06065</name>
</gene>
<dbReference type="InterPro" id="IPR041664">
    <property type="entry name" value="AAA_16"/>
</dbReference>
<keyword evidence="3" id="KW-0804">Transcription</keyword>
<feature type="domain" description="HTH luxR-type" evidence="4">
    <location>
        <begin position="844"/>
        <end position="909"/>
    </location>
</feature>
<keyword evidence="6" id="KW-1185">Reference proteome</keyword>
<proteinExistence type="predicted"/>
<dbReference type="InterPro" id="IPR036388">
    <property type="entry name" value="WH-like_DNA-bd_sf"/>
</dbReference>
<dbReference type="InterPro" id="IPR027417">
    <property type="entry name" value="P-loop_NTPase"/>
</dbReference>
<evidence type="ECO:0000256" key="2">
    <source>
        <dbReference type="ARBA" id="ARBA00023125"/>
    </source>
</evidence>
<reference evidence="5 6" key="1">
    <citation type="submission" date="2024-02" db="EMBL/GenBank/DDBJ databases">
        <title>Janibacter sp. nov., isolated from gut of marine sandworm.</title>
        <authorList>
            <person name="Kim B."/>
            <person name="Jun M.O."/>
            <person name="Shin N.-R."/>
        </authorList>
    </citation>
    <scope>NUCLEOTIDE SEQUENCE [LARGE SCALE GENOMIC DNA]</scope>
    <source>
        <strain evidence="5 6">A1S7</strain>
    </source>
</reference>
<evidence type="ECO:0000259" key="4">
    <source>
        <dbReference type="PROSITE" id="PS50043"/>
    </source>
</evidence>
<dbReference type="SUPFAM" id="SSF46894">
    <property type="entry name" value="C-terminal effector domain of the bipartite response regulators"/>
    <property type="match status" value="1"/>
</dbReference>
<keyword evidence="2" id="KW-0238">DNA-binding</keyword>
<dbReference type="Pfam" id="PF00196">
    <property type="entry name" value="GerE"/>
    <property type="match status" value="1"/>
</dbReference>
<dbReference type="InterPro" id="IPR000792">
    <property type="entry name" value="Tscrpt_reg_LuxR_C"/>
</dbReference>
<organism evidence="5 6">
    <name type="scientific">Janibacter alittae</name>
    <dbReference type="NCBI Taxonomy" id="3115209"/>
    <lineage>
        <taxon>Bacteria</taxon>
        <taxon>Bacillati</taxon>
        <taxon>Actinomycetota</taxon>
        <taxon>Actinomycetes</taxon>
        <taxon>Micrococcales</taxon>
        <taxon>Intrasporangiaceae</taxon>
        <taxon>Janibacter</taxon>
    </lineage>
</organism>
<evidence type="ECO:0000256" key="1">
    <source>
        <dbReference type="ARBA" id="ARBA00023015"/>
    </source>
</evidence>
<accession>A0ABZ2MKK9</accession>
<name>A0ABZ2MKK9_9MICO</name>
<evidence type="ECO:0000256" key="3">
    <source>
        <dbReference type="ARBA" id="ARBA00023163"/>
    </source>
</evidence>
<evidence type="ECO:0000313" key="6">
    <source>
        <dbReference type="Proteomes" id="UP001382727"/>
    </source>
</evidence>
<dbReference type="RefSeq" id="WP_338751711.1">
    <property type="nucleotide sequence ID" value="NZ_CP144913.1"/>
</dbReference>
<dbReference type="PANTHER" id="PTHR44688">
    <property type="entry name" value="DNA-BINDING TRANSCRIPTIONAL ACTIVATOR DEVR_DOSR"/>
    <property type="match status" value="1"/>
</dbReference>
<dbReference type="PRINTS" id="PR00038">
    <property type="entry name" value="HTHLUXR"/>
</dbReference>
<sequence length="916" mass="97561">MTQQDAGSTLAHALRGEWPFTSRDAELDLITALLDPACDDPRGPRGAVVVAPAGVGKTRLLREVRSWAEARGLPTSSVIATRAASGTPYGAVLHLLPEGAADHPDRAGWHGSFSARLRSEGGRRVVLVDDAHLLDQASAALLLQLSLDGVATPVVTVRRGRSVPDPVTALWKEDLALRVDLQPLSATEVADLIRRALGGPVSDRTIARLTAVSGGNVLYARELVMAAAERGSLRSLDGVWMWDEQVVLAPRLVDAVWARLEALDAAQRRALAVVAVGETLPLTVAEVVAPPDVLSWLEEVGLVRVDDSDGREVLRLGHPLYGEVLLARIGAIGRRRLVGSLAEAFDAAGPREVESALVRVVTWRLDAGREQTRETLLDAATRANQVFAHALAARLARAALEAGDADPVGRAPAVIELGRGLVGSNRAGESLALLTQVEDAVLTGSDPHLVDDYVDVRFRAKYHGLGDVQQVEAFLDRVGSSTGIPSGGDGAPSRENRLAPYRATIASGQGRPHEALVIAEPLLERTDLSPLHRLMILETTGEALGQLGLHRRAEGVWERLRQFPVGSTSRASDVGVRADLQAAFSGLRDGRVADVLPVFTAMHSAMVDSPDVVNRGLVCLGLGRCLIHAGRLAHARAVLLDAVEDFRKVDLDDSLAWALTLLSQVASLSHRTERARRRRDDALASRREPGPARQAADVVVADVWLTVAEGDHTGAAAIALAGAQQYPQLELARAGLLHLACRLGERGSEVTHSLHLVADRVECDYPRLLADHADAMRSGDRHALEAVAERFARRGLLPLAVEAAAQAATAHRAVGAGDGARRMAGRMQVLASRIDGGATQTLAAQEPVPVLSRREQEVASLAAAGLSNASIAHRLVVSVRTVESHLYQAFGKLGVTSRADLERYLPPSRGGVSRPQ</sequence>
<dbReference type="SUPFAM" id="SSF52540">
    <property type="entry name" value="P-loop containing nucleoside triphosphate hydrolases"/>
    <property type="match status" value="1"/>
</dbReference>
<dbReference type="EMBL" id="CP144913">
    <property type="protein sequence ID" value="WXB77634.1"/>
    <property type="molecule type" value="Genomic_DNA"/>
</dbReference>
<dbReference type="Pfam" id="PF13191">
    <property type="entry name" value="AAA_16"/>
    <property type="match status" value="1"/>
</dbReference>
<dbReference type="InterPro" id="IPR016032">
    <property type="entry name" value="Sig_transdc_resp-reg_C-effctor"/>
</dbReference>
<dbReference type="PROSITE" id="PS50043">
    <property type="entry name" value="HTH_LUXR_2"/>
    <property type="match status" value="1"/>
</dbReference>
<dbReference type="Proteomes" id="UP001382727">
    <property type="component" value="Chromosome"/>
</dbReference>
<dbReference type="PANTHER" id="PTHR44688:SF16">
    <property type="entry name" value="DNA-BINDING TRANSCRIPTIONAL ACTIVATOR DEVR_DOSR"/>
    <property type="match status" value="1"/>
</dbReference>
<keyword evidence="1" id="KW-0805">Transcription regulation</keyword>
<evidence type="ECO:0000313" key="5">
    <source>
        <dbReference type="EMBL" id="WXB77634.1"/>
    </source>
</evidence>
<protein>
    <submittedName>
        <fullName evidence="5">LuxR C-terminal-related transcriptional regulator</fullName>
    </submittedName>
</protein>